<evidence type="ECO:0000313" key="2">
    <source>
        <dbReference type="Proteomes" id="UP000053676"/>
    </source>
</evidence>
<gene>
    <name evidence="1" type="ORF">NECAME_08061</name>
</gene>
<dbReference type="EMBL" id="KI658525">
    <property type="protein sequence ID" value="ETN82238.1"/>
    <property type="molecule type" value="Genomic_DNA"/>
</dbReference>
<keyword evidence="2" id="KW-1185">Reference proteome</keyword>
<dbReference type="KEGG" id="nai:NECAME_08061"/>
<protein>
    <submittedName>
        <fullName evidence="1">Uncharacterized protein</fullName>
    </submittedName>
</protein>
<proteinExistence type="predicted"/>
<accession>W2TKC6</accession>
<name>W2TKC6_NECAM</name>
<dbReference type="Proteomes" id="UP000053676">
    <property type="component" value="Unassembled WGS sequence"/>
</dbReference>
<sequence length="85" mass="9594">MAVNDLQALSDSLRCSSYTRPTQTQQFRIRKTRPRPWDFHHQGYALKTLIPLSSDSPLVSVAVDTIEIMVDAGVRSPQLSRDLPI</sequence>
<dbReference type="AlphaFoldDB" id="W2TKC6"/>
<organism evidence="1 2">
    <name type="scientific">Necator americanus</name>
    <name type="common">Human hookworm</name>
    <dbReference type="NCBI Taxonomy" id="51031"/>
    <lineage>
        <taxon>Eukaryota</taxon>
        <taxon>Metazoa</taxon>
        <taxon>Ecdysozoa</taxon>
        <taxon>Nematoda</taxon>
        <taxon>Chromadorea</taxon>
        <taxon>Rhabditida</taxon>
        <taxon>Rhabditina</taxon>
        <taxon>Rhabditomorpha</taxon>
        <taxon>Strongyloidea</taxon>
        <taxon>Ancylostomatidae</taxon>
        <taxon>Bunostominae</taxon>
        <taxon>Necator</taxon>
    </lineage>
</organism>
<reference evidence="2" key="1">
    <citation type="journal article" date="2014" name="Nat. Genet.">
        <title>Genome of the human hookworm Necator americanus.</title>
        <authorList>
            <person name="Tang Y.T."/>
            <person name="Gao X."/>
            <person name="Rosa B.A."/>
            <person name="Abubucker S."/>
            <person name="Hallsworth-Pepin K."/>
            <person name="Martin J."/>
            <person name="Tyagi R."/>
            <person name="Heizer E."/>
            <person name="Zhang X."/>
            <person name="Bhonagiri-Palsikar V."/>
            <person name="Minx P."/>
            <person name="Warren W.C."/>
            <person name="Wang Q."/>
            <person name="Zhan B."/>
            <person name="Hotez P.J."/>
            <person name="Sternberg P.W."/>
            <person name="Dougall A."/>
            <person name="Gaze S.T."/>
            <person name="Mulvenna J."/>
            <person name="Sotillo J."/>
            <person name="Ranganathan S."/>
            <person name="Rabelo E.M."/>
            <person name="Wilson R.K."/>
            <person name="Felgner P.L."/>
            <person name="Bethony J."/>
            <person name="Hawdon J.M."/>
            <person name="Gasser R.B."/>
            <person name="Loukas A."/>
            <person name="Mitreva M."/>
        </authorList>
    </citation>
    <scope>NUCLEOTIDE SEQUENCE [LARGE SCALE GENOMIC DNA]</scope>
</reference>
<evidence type="ECO:0000313" key="1">
    <source>
        <dbReference type="EMBL" id="ETN82238.1"/>
    </source>
</evidence>